<dbReference type="InterPro" id="IPR029044">
    <property type="entry name" value="Nucleotide-diphossugar_trans"/>
</dbReference>
<dbReference type="Gene3D" id="3.90.550.10">
    <property type="entry name" value="Spore Coat Polysaccharide Biosynthesis Protein SpsA, Chain A"/>
    <property type="match status" value="1"/>
</dbReference>
<organism evidence="1 2">
    <name type="scientific">Silicimonas algicola</name>
    <dbReference type="NCBI Taxonomy" id="1826607"/>
    <lineage>
        <taxon>Bacteria</taxon>
        <taxon>Pseudomonadati</taxon>
        <taxon>Pseudomonadota</taxon>
        <taxon>Alphaproteobacteria</taxon>
        <taxon>Rhodobacterales</taxon>
        <taxon>Paracoccaceae</taxon>
    </lineage>
</organism>
<protein>
    <recommendedName>
        <fullName evidence="3">Glycosyltransferase A (GT-A) superfamily protein (DUF2064 family)</fullName>
    </recommendedName>
</protein>
<dbReference type="PANTHER" id="PTHR36529:SF1">
    <property type="entry name" value="GLYCOSYLTRANSFERASE"/>
    <property type="match status" value="1"/>
</dbReference>
<name>A0A316FZM6_9RHOB</name>
<dbReference type="InterPro" id="IPR018641">
    <property type="entry name" value="Trfase_1_rSAM/seldom-assoc"/>
</dbReference>
<gene>
    <name evidence="1" type="ORF">C8D95_1127</name>
</gene>
<sequence>MPALGRRRPTLIVMLKEPRAGRVKTRLGRQVGMTVAAWWFRHQARHLLRRLDDRRWVLVLAVTPDAEGLRSRSWPAHLPRIAQGRGDLGQRMARCLLASQGPAILIGADIPGVRRHHIEEAFQSLGHHGSVIGPAMDGGFWLIGLRHPERTLPAFLDGIAWSQDNTLDNTLPRLPHPVASAATLSDVDDADDL</sequence>
<dbReference type="PANTHER" id="PTHR36529">
    <property type="entry name" value="SLL1095 PROTEIN"/>
    <property type="match status" value="1"/>
</dbReference>
<accession>A0A316FZM6</accession>
<dbReference type="Pfam" id="PF09837">
    <property type="entry name" value="DUF2064"/>
    <property type="match status" value="1"/>
</dbReference>
<evidence type="ECO:0008006" key="3">
    <source>
        <dbReference type="Google" id="ProtNLM"/>
    </source>
</evidence>
<keyword evidence="2" id="KW-1185">Reference proteome</keyword>
<comment type="caution">
    <text evidence="1">The sequence shown here is derived from an EMBL/GenBank/DDBJ whole genome shotgun (WGS) entry which is preliminary data.</text>
</comment>
<dbReference type="EMBL" id="QGGV01000012">
    <property type="protein sequence ID" value="PWK54019.1"/>
    <property type="molecule type" value="Genomic_DNA"/>
</dbReference>
<dbReference type="SUPFAM" id="SSF53448">
    <property type="entry name" value="Nucleotide-diphospho-sugar transferases"/>
    <property type="match status" value="1"/>
</dbReference>
<dbReference type="RefSeq" id="WP_249033332.1">
    <property type="nucleotide sequence ID" value="NZ_QGGV01000012.1"/>
</dbReference>
<dbReference type="AlphaFoldDB" id="A0A316FZM6"/>
<evidence type="ECO:0000313" key="2">
    <source>
        <dbReference type="Proteomes" id="UP000245390"/>
    </source>
</evidence>
<evidence type="ECO:0000313" key="1">
    <source>
        <dbReference type="EMBL" id="PWK54019.1"/>
    </source>
</evidence>
<dbReference type="Proteomes" id="UP000245390">
    <property type="component" value="Unassembled WGS sequence"/>
</dbReference>
<reference evidence="1 2" key="1">
    <citation type="submission" date="2018-05" db="EMBL/GenBank/DDBJ databases">
        <title>Genomic Encyclopedia of Type Strains, Phase IV (KMG-IV): sequencing the most valuable type-strain genomes for metagenomic binning, comparative biology and taxonomic classification.</title>
        <authorList>
            <person name="Goeker M."/>
        </authorList>
    </citation>
    <scope>NUCLEOTIDE SEQUENCE [LARGE SCALE GENOMIC DNA]</scope>
    <source>
        <strain evidence="1 2">DSM 103371</strain>
    </source>
</reference>
<proteinExistence type="predicted"/>